<proteinExistence type="predicted"/>
<dbReference type="RefSeq" id="WP_343888496.1">
    <property type="nucleotide sequence ID" value="NZ_BAAAEH010000010.1"/>
</dbReference>
<dbReference type="InterPro" id="IPR001647">
    <property type="entry name" value="HTH_TetR"/>
</dbReference>
<dbReference type="InterPro" id="IPR009057">
    <property type="entry name" value="Homeodomain-like_sf"/>
</dbReference>
<dbReference type="Gene3D" id="1.10.357.10">
    <property type="entry name" value="Tetracycline Repressor, domain 2"/>
    <property type="match status" value="1"/>
</dbReference>
<dbReference type="PANTHER" id="PTHR30055">
    <property type="entry name" value="HTH-TYPE TRANSCRIPTIONAL REGULATOR RUTR"/>
    <property type="match status" value="1"/>
</dbReference>
<accession>A0ABU9Y2F6</accession>
<sequence length="181" mass="19439">MTASEPKRRNTPKTKAKIIAAAIETFAELGYSQAGVRDIARKADVASSLVFQHFGSKLGLFEASLIAAVGESTVLEGDRSTAGARLADLTLANADISLTTMMVLSIGDPEASAVTARVTKGHILDRLADWLGPPDAEARAMNLIMLMTGFSVYIRRIPVAPIQRVTMDWLAESVQAIVDRR</sequence>
<evidence type="ECO:0000256" key="1">
    <source>
        <dbReference type="ARBA" id="ARBA00023015"/>
    </source>
</evidence>
<keyword evidence="2 4" id="KW-0238">DNA-binding</keyword>
<protein>
    <submittedName>
        <fullName evidence="6">TetR family transcriptional regulator</fullName>
    </submittedName>
</protein>
<dbReference type="PROSITE" id="PS50977">
    <property type="entry name" value="HTH_TETR_2"/>
    <property type="match status" value="1"/>
</dbReference>
<feature type="DNA-binding region" description="H-T-H motif" evidence="4">
    <location>
        <begin position="35"/>
        <end position="54"/>
    </location>
</feature>
<dbReference type="Pfam" id="PF17920">
    <property type="entry name" value="TetR_C_16"/>
    <property type="match status" value="1"/>
</dbReference>
<keyword evidence="1" id="KW-0805">Transcription regulation</keyword>
<evidence type="ECO:0000256" key="4">
    <source>
        <dbReference type="PROSITE-ProRule" id="PRU00335"/>
    </source>
</evidence>
<comment type="caution">
    <text evidence="6">The sequence shown here is derived from an EMBL/GenBank/DDBJ whole genome shotgun (WGS) entry which is preliminary data.</text>
</comment>
<gene>
    <name evidence="6" type="ORF">ABC974_10150</name>
</gene>
<keyword evidence="3" id="KW-0804">Transcription</keyword>
<evidence type="ECO:0000256" key="2">
    <source>
        <dbReference type="ARBA" id="ARBA00023125"/>
    </source>
</evidence>
<dbReference type="InterPro" id="IPR041678">
    <property type="entry name" value="TetR_C_16"/>
</dbReference>
<evidence type="ECO:0000313" key="6">
    <source>
        <dbReference type="EMBL" id="MEN2789988.1"/>
    </source>
</evidence>
<name>A0ABU9Y2F6_9SPHN</name>
<dbReference type="Proteomes" id="UP001419910">
    <property type="component" value="Unassembled WGS sequence"/>
</dbReference>
<evidence type="ECO:0000259" key="5">
    <source>
        <dbReference type="PROSITE" id="PS50977"/>
    </source>
</evidence>
<dbReference type="PRINTS" id="PR00455">
    <property type="entry name" value="HTHTETR"/>
</dbReference>
<feature type="domain" description="HTH tetR-type" evidence="5">
    <location>
        <begin position="12"/>
        <end position="72"/>
    </location>
</feature>
<dbReference type="SUPFAM" id="SSF48498">
    <property type="entry name" value="Tetracyclin repressor-like, C-terminal domain"/>
    <property type="match status" value="1"/>
</dbReference>
<dbReference type="SUPFAM" id="SSF46689">
    <property type="entry name" value="Homeodomain-like"/>
    <property type="match status" value="1"/>
</dbReference>
<dbReference type="Pfam" id="PF00440">
    <property type="entry name" value="TetR_N"/>
    <property type="match status" value="1"/>
</dbReference>
<reference evidence="6 7" key="1">
    <citation type="submission" date="2024-05" db="EMBL/GenBank/DDBJ databases">
        <authorList>
            <person name="Liu Q."/>
            <person name="Xin Y.-H."/>
        </authorList>
    </citation>
    <scope>NUCLEOTIDE SEQUENCE [LARGE SCALE GENOMIC DNA]</scope>
    <source>
        <strain evidence="6 7">CGMCC 1.10181</strain>
    </source>
</reference>
<keyword evidence="7" id="KW-1185">Reference proteome</keyword>
<organism evidence="6 7">
    <name type="scientific">Sphingomonas oligophenolica</name>
    <dbReference type="NCBI Taxonomy" id="301154"/>
    <lineage>
        <taxon>Bacteria</taxon>
        <taxon>Pseudomonadati</taxon>
        <taxon>Pseudomonadota</taxon>
        <taxon>Alphaproteobacteria</taxon>
        <taxon>Sphingomonadales</taxon>
        <taxon>Sphingomonadaceae</taxon>
        <taxon>Sphingomonas</taxon>
    </lineage>
</organism>
<dbReference type="InterPro" id="IPR050109">
    <property type="entry name" value="HTH-type_TetR-like_transc_reg"/>
</dbReference>
<dbReference type="PANTHER" id="PTHR30055:SF234">
    <property type="entry name" value="HTH-TYPE TRANSCRIPTIONAL REGULATOR BETI"/>
    <property type="match status" value="1"/>
</dbReference>
<evidence type="ECO:0000313" key="7">
    <source>
        <dbReference type="Proteomes" id="UP001419910"/>
    </source>
</evidence>
<evidence type="ECO:0000256" key="3">
    <source>
        <dbReference type="ARBA" id="ARBA00023163"/>
    </source>
</evidence>
<dbReference type="InterPro" id="IPR036271">
    <property type="entry name" value="Tet_transcr_reg_TetR-rel_C_sf"/>
</dbReference>
<dbReference type="EMBL" id="JBDIME010000007">
    <property type="protein sequence ID" value="MEN2789988.1"/>
    <property type="molecule type" value="Genomic_DNA"/>
</dbReference>